<keyword evidence="2" id="KW-1185">Reference proteome</keyword>
<dbReference type="AlphaFoldDB" id="A0A5D0GGX4"/>
<proteinExistence type="predicted"/>
<evidence type="ECO:0000313" key="2">
    <source>
        <dbReference type="Proteomes" id="UP000324550"/>
    </source>
</evidence>
<sequence>MNKRSLVFVNFVLFIIVCLLVVNCKSNWKTHHTSGYVNEVDTLYEERSNKILSIDRTFYRKLPTVHNGVIEFKQTKGETYVIVVINDVKAEGFAMFVIEDFKEFIKNANHIMSNMDLDITVNVDDLKSTSMRKSISFKKGVFLSKEANNTKSTIFDLSEETINQIQEAYFKYLNE</sequence>
<dbReference type="Proteomes" id="UP000324550">
    <property type="component" value="Unassembled WGS sequence"/>
</dbReference>
<organism evidence="1 2">
    <name type="scientific">Formosa maritima</name>
    <dbReference type="NCBI Taxonomy" id="2592046"/>
    <lineage>
        <taxon>Bacteria</taxon>
        <taxon>Pseudomonadati</taxon>
        <taxon>Bacteroidota</taxon>
        <taxon>Flavobacteriia</taxon>
        <taxon>Flavobacteriales</taxon>
        <taxon>Flavobacteriaceae</taxon>
        <taxon>Formosa</taxon>
    </lineage>
</organism>
<evidence type="ECO:0000313" key="1">
    <source>
        <dbReference type="EMBL" id="TYA58265.1"/>
    </source>
</evidence>
<reference evidence="1 2" key="1">
    <citation type="submission" date="2019-08" db="EMBL/GenBank/DDBJ databases">
        <title>Formosa sediminis sp. nov., isolated from marine sediment.</title>
        <authorList>
            <person name="Cao W.R."/>
        </authorList>
    </citation>
    <scope>NUCLEOTIDE SEQUENCE [LARGE SCALE GENOMIC DNA]</scope>
    <source>
        <strain evidence="1 2">1494</strain>
    </source>
</reference>
<dbReference type="EMBL" id="VSFC01000019">
    <property type="protein sequence ID" value="TYA58265.1"/>
    <property type="molecule type" value="Genomic_DNA"/>
</dbReference>
<comment type="caution">
    <text evidence="1">The sequence shown here is derived from an EMBL/GenBank/DDBJ whole genome shotgun (WGS) entry which is preliminary data.</text>
</comment>
<accession>A0A5D0GGX4</accession>
<dbReference type="RefSeq" id="WP_148453424.1">
    <property type="nucleotide sequence ID" value="NZ_VSFC01000019.1"/>
</dbReference>
<gene>
    <name evidence="1" type="ORF">FVF61_03560</name>
</gene>
<dbReference type="OrthoDB" id="1440251at2"/>
<protein>
    <submittedName>
        <fullName evidence="1">Uncharacterized protein</fullName>
    </submittedName>
</protein>
<name>A0A5D0GGX4_9FLAO</name>